<evidence type="ECO:0000313" key="3">
    <source>
        <dbReference type="Proteomes" id="UP000560658"/>
    </source>
</evidence>
<dbReference type="Pfam" id="PF11888">
    <property type="entry name" value="DUF3408"/>
    <property type="match status" value="1"/>
</dbReference>
<evidence type="ECO:0008006" key="4">
    <source>
        <dbReference type="Google" id="ProtNLM"/>
    </source>
</evidence>
<dbReference type="RefSeq" id="WP_044163700.1">
    <property type="nucleotide sequence ID" value="NZ_JACIER010000018.1"/>
</dbReference>
<gene>
    <name evidence="2" type="ORF">GGR06_003587</name>
</gene>
<protein>
    <recommendedName>
        <fullName evidence="4">DUF3408 domain-containing protein</fullName>
    </recommendedName>
</protein>
<name>A0A840DAT9_9BACE</name>
<evidence type="ECO:0000256" key="1">
    <source>
        <dbReference type="SAM" id="MobiDB-lite"/>
    </source>
</evidence>
<organism evidence="2 3">
    <name type="scientific">Bacteroides reticulotermitis</name>
    <dbReference type="NCBI Taxonomy" id="1133319"/>
    <lineage>
        <taxon>Bacteria</taxon>
        <taxon>Pseudomonadati</taxon>
        <taxon>Bacteroidota</taxon>
        <taxon>Bacteroidia</taxon>
        <taxon>Bacteroidales</taxon>
        <taxon>Bacteroidaceae</taxon>
        <taxon>Bacteroides</taxon>
    </lineage>
</organism>
<feature type="region of interest" description="Disordered" evidence="1">
    <location>
        <begin position="20"/>
        <end position="54"/>
    </location>
</feature>
<dbReference type="AlphaFoldDB" id="A0A840DAT9"/>
<proteinExistence type="predicted"/>
<accession>A0A840DAT9</accession>
<sequence length="150" mass="17121">MANRNRSVYNVDEDTLKRMVAGDTSALEKIKEESPVEGDGKLQSGPPETGEKEITTDKKMVTGKKALRVSGYEEYAELFLKIQLTGTRRQTYIHDSLYRVIAEVLPVIAPDMSVPTFVNNVLSDHLERYQDVINEMYNRKATKKPVQWKK</sequence>
<dbReference type="InterPro" id="IPR021823">
    <property type="entry name" value="DUF3408"/>
</dbReference>
<reference evidence="2" key="1">
    <citation type="submission" date="2020-08" db="EMBL/GenBank/DDBJ databases">
        <title>Genomic Encyclopedia of Type Strains, Phase IV (KMG-IV): sequencing the most valuable type-strain genomes for metagenomic binning, comparative biology and taxonomic classification.</title>
        <authorList>
            <person name="Goeker M."/>
        </authorList>
    </citation>
    <scope>NUCLEOTIDE SEQUENCE [LARGE SCALE GENOMIC DNA]</scope>
    <source>
        <strain evidence="2">DSM 105720</strain>
    </source>
</reference>
<keyword evidence="3" id="KW-1185">Reference proteome</keyword>
<comment type="caution">
    <text evidence="2">The sequence shown here is derived from an EMBL/GenBank/DDBJ whole genome shotgun (WGS) entry which is preliminary data.</text>
</comment>
<dbReference type="EMBL" id="JACIER010000018">
    <property type="protein sequence ID" value="MBB4045765.1"/>
    <property type="molecule type" value="Genomic_DNA"/>
</dbReference>
<dbReference type="Proteomes" id="UP000560658">
    <property type="component" value="Unassembled WGS sequence"/>
</dbReference>
<feature type="compositionally biased region" description="Basic and acidic residues" evidence="1">
    <location>
        <begin position="26"/>
        <end position="40"/>
    </location>
</feature>
<evidence type="ECO:0000313" key="2">
    <source>
        <dbReference type="EMBL" id="MBB4045765.1"/>
    </source>
</evidence>